<organism evidence="3 4">
    <name type="scientific">Amphibalanus amphitrite</name>
    <name type="common">Striped barnacle</name>
    <name type="synonym">Balanus amphitrite</name>
    <dbReference type="NCBI Taxonomy" id="1232801"/>
    <lineage>
        <taxon>Eukaryota</taxon>
        <taxon>Metazoa</taxon>
        <taxon>Ecdysozoa</taxon>
        <taxon>Arthropoda</taxon>
        <taxon>Crustacea</taxon>
        <taxon>Multicrustacea</taxon>
        <taxon>Cirripedia</taxon>
        <taxon>Thoracica</taxon>
        <taxon>Thoracicalcarea</taxon>
        <taxon>Balanomorpha</taxon>
        <taxon>Balanoidea</taxon>
        <taxon>Balanidae</taxon>
        <taxon>Amphibalaninae</taxon>
        <taxon>Amphibalanus</taxon>
    </lineage>
</organism>
<feature type="region of interest" description="Disordered" evidence="1">
    <location>
        <begin position="39"/>
        <end position="73"/>
    </location>
</feature>
<feature type="compositionally biased region" description="Basic and acidic residues" evidence="1">
    <location>
        <begin position="279"/>
        <end position="310"/>
    </location>
</feature>
<feature type="region of interest" description="Disordered" evidence="1">
    <location>
        <begin position="93"/>
        <end position="436"/>
    </location>
</feature>
<protein>
    <submittedName>
        <fullName evidence="3">Uncharacterized protein</fullName>
    </submittedName>
</protein>
<dbReference type="Proteomes" id="UP000440578">
    <property type="component" value="Unassembled WGS sequence"/>
</dbReference>
<reference evidence="3 4" key="1">
    <citation type="submission" date="2019-07" db="EMBL/GenBank/DDBJ databases">
        <title>Draft genome assembly of a fouling barnacle, Amphibalanus amphitrite (Darwin, 1854): The first reference genome for Thecostraca.</title>
        <authorList>
            <person name="Kim W."/>
        </authorList>
    </citation>
    <scope>NUCLEOTIDE SEQUENCE [LARGE SCALE GENOMIC DNA]</scope>
    <source>
        <strain evidence="3">SNU_AA5</strain>
        <tissue evidence="3">Soma without cirri and trophi</tissue>
    </source>
</reference>
<feature type="compositionally biased region" description="Basic and acidic residues" evidence="1">
    <location>
        <begin position="241"/>
        <end position="271"/>
    </location>
</feature>
<dbReference type="EMBL" id="VIIS01000073">
    <property type="protein sequence ID" value="KAF0313764.1"/>
    <property type="molecule type" value="Genomic_DNA"/>
</dbReference>
<accession>A0A6A4XCM5</accession>
<dbReference type="AlphaFoldDB" id="A0A6A4XCM5"/>
<feature type="signal peptide" evidence="2">
    <location>
        <begin position="1"/>
        <end position="17"/>
    </location>
</feature>
<feature type="compositionally biased region" description="Basic and acidic residues" evidence="1">
    <location>
        <begin position="40"/>
        <end position="64"/>
    </location>
</feature>
<keyword evidence="4" id="KW-1185">Reference proteome</keyword>
<gene>
    <name evidence="3" type="ORF">FJT64_015748</name>
</gene>
<feature type="compositionally biased region" description="Basic and acidic residues" evidence="1">
    <location>
        <begin position="121"/>
        <end position="156"/>
    </location>
</feature>
<feature type="compositionally biased region" description="Basic and acidic residues" evidence="1">
    <location>
        <begin position="378"/>
        <end position="387"/>
    </location>
</feature>
<feature type="chain" id="PRO_5025363744" evidence="2">
    <location>
        <begin position="18"/>
        <end position="436"/>
    </location>
</feature>
<evidence type="ECO:0000256" key="2">
    <source>
        <dbReference type="SAM" id="SignalP"/>
    </source>
</evidence>
<feature type="compositionally biased region" description="Basic and acidic residues" evidence="1">
    <location>
        <begin position="350"/>
        <end position="364"/>
    </location>
</feature>
<feature type="compositionally biased region" description="Basic and acidic residues" evidence="1">
    <location>
        <begin position="163"/>
        <end position="191"/>
    </location>
</feature>
<keyword evidence="2" id="KW-0732">Signal</keyword>
<proteinExistence type="predicted"/>
<evidence type="ECO:0000256" key="1">
    <source>
        <dbReference type="SAM" id="MobiDB-lite"/>
    </source>
</evidence>
<name>A0A6A4XCM5_AMPAM</name>
<feature type="compositionally biased region" description="Basic and acidic residues" evidence="1">
    <location>
        <begin position="199"/>
        <end position="233"/>
    </location>
</feature>
<feature type="compositionally biased region" description="Gly residues" evidence="1">
    <location>
        <begin position="332"/>
        <end position="348"/>
    </location>
</feature>
<sequence length="436" mass="50761">MRAEVCLSLALVTAVAASVPTGYYQQYWWTAAQRPGPYWEGDRLPTSDRSSETERLWRPDHEPRGGQTRHRHLTHGQAAALGGYLSSRRLADTHSPRYDSQGRQSGERGLEGWYATHGRQRQRDDSREDTRTLVRTQDRGDDRWNQRESQDSREHTWNQGRTQDSREDTRNQGRTQDSGEERWSQGRKQDTRYYSWKHGRAENSGEDTRTPDRMQDSTEDTRTRGRAQYDRESIWSQGRTQDSREDPRNRSQESREDPQNQDRSQDGREDTQNQNISQDSKEDTRNQDRTRDSREDTRNQDRTQDSREEAGADGVGQNSASVEQHTSTDRGPYGGRYGGQTRYGGGQLGPERRGTAATRDDLRARQAPWWSDRLVSARQDRRWDAPRDYPPGARYFGRRGNYDDGQSEEDRRPGGRWAARDNSDEDSDERRHYWLG</sequence>
<feature type="compositionally biased region" description="Polar residues" evidence="1">
    <location>
        <begin position="316"/>
        <end position="325"/>
    </location>
</feature>
<feature type="compositionally biased region" description="Basic and acidic residues" evidence="1">
    <location>
        <begin position="408"/>
        <end position="436"/>
    </location>
</feature>
<evidence type="ECO:0000313" key="4">
    <source>
        <dbReference type="Proteomes" id="UP000440578"/>
    </source>
</evidence>
<comment type="caution">
    <text evidence="3">The sequence shown here is derived from an EMBL/GenBank/DDBJ whole genome shotgun (WGS) entry which is preliminary data.</text>
</comment>
<evidence type="ECO:0000313" key="3">
    <source>
        <dbReference type="EMBL" id="KAF0313764.1"/>
    </source>
</evidence>